<dbReference type="PROSITE" id="PS50090">
    <property type="entry name" value="MYB_LIKE"/>
    <property type="match status" value="1"/>
</dbReference>
<evidence type="ECO:0000313" key="8">
    <source>
        <dbReference type="EMBL" id="CAH1102990.1"/>
    </source>
</evidence>
<keyword evidence="2" id="KW-0805">Transcription regulation</keyword>
<dbReference type="InterPro" id="IPR044822">
    <property type="entry name" value="Myb_DNA-bind_4"/>
</dbReference>
<evidence type="ECO:0000313" key="9">
    <source>
        <dbReference type="Proteomes" id="UP001153636"/>
    </source>
</evidence>
<keyword evidence="6" id="KW-0175">Coiled coil</keyword>
<dbReference type="Pfam" id="PF13837">
    <property type="entry name" value="Myb_DNA-bind_4"/>
    <property type="match status" value="1"/>
</dbReference>
<evidence type="ECO:0000256" key="5">
    <source>
        <dbReference type="ARBA" id="ARBA00023242"/>
    </source>
</evidence>
<evidence type="ECO:0000259" key="7">
    <source>
        <dbReference type="PROSITE" id="PS50090"/>
    </source>
</evidence>
<feature type="coiled-coil region" evidence="6">
    <location>
        <begin position="281"/>
        <end position="308"/>
    </location>
</feature>
<protein>
    <recommendedName>
        <fullName evidence="7">Myb-like domain-containing protein</fullName>
    </recommendedName>
</protein>
<reference evidence="8" key="1">
    <citation type="submission" date="2022-01" db="EMBL/GenBank/DDBJ databases">
        <authorList>
            <person name="King R."/>
        </authorList>
    </citation>
    <scope>NUCLEOTIDE SEQUENCE</scope>
</reference>
<dbReference type="AlphaFoldDB" id="A0A9P0CNP3"/>
<evidence type="ECO:0000256" key="4">
    <source>
        <dbReference type="ARBA" id="ARBA00023163"/>
    </source>
</evidence>
<keyword evidence="3" id="KW-0238">DNA-binding</keyword>
<dbReference type="Gene3D" id="1.10.10.60">
    <property type="entry name" value="Homeodomain-like"/>
    <property type="match status" value="1"/>
</dbReference>
<proteinExistence type="predicted"/>
<evidence type="ECO:0000256" key="1">
    <source>
        <dbReference type="ARBA" id="ARBA00004123"/>
    </source>
</evidence>
<dbReference type="PANTHER" id="PTHR21654">
    <property type="entry name" value="FI21293P1"/>
    <property type="match status" value="1"/>
</dbReference>
<accession>A0A9P0CNP3</accession>
<dbReference type="GO" id="GO:0010468">
    <property type="term" value="P:regulation of gene expression"/>
    <property type="evidence" value="ECO:0007669"/>
    <property type="project" value="UniProtKB-ARBA"/>
</dbReference>
<evidence type="ECO:0000256" key="2">
    <source>
        <dbReference type="ARBA" id="ARBA00023015"/>
    </source>
</evidence>
<dbReference type="Proteomes" id="UP001153636">
    <property type="component" value="Chromosome 13"/>
</dbReference>
<gene>
    <name evidence="8" type="ORF">PSYICH_LOCUS3917</name>
</gene>
<dbReference type="GO" id="GO:0005634">
    <property type="term" value="C:nucleus"/>
    <property type="evidence" value="ECO:0007669"/>
    <property type="project" value="UniProtKB-SubCell"/>
</dbReference>
<evidence type="ECO:0000256" key="3">
    <source>
        <dbReference type="ARBA" id="ARBA00023125"/>
    </source>
</evidence>
<dbReference type="EMBL" id="OV651825">
    <property type="protein sequence ID" value="CAH1102990.1"/>
    <property type="molecule type" value="Genomic_DNA"/>
</dbReference>
<dbReference type="InterPro" id="IPR001005">
    <property type="entry name" value="SANT/Myb"/>
</dbReference>
<feature type="domain" description="Myb-like" evidence="7">
    <location>
        <begin position="97"/>
        <end position="161"/>
    </location>
</feature>
<dbReference type="OrthoDB" id="6723674at2759"/>
<sequence>MSYQIIRDRNGWIINEEGEVLIRDIENQADIWVQNNLISFDEHERPRLKVFNETSSQTSEETLSFYHIDRDNESVDETGENGLQSKITVNDCSLTPGTSENDSIWSENETRRLITLYAEHQDDIKHAEKKKFVWDIISERMVEKQFQKTAAKCQRKWINLCRVYRSIKDQKKSNQSGRGRKTPFIFYDALDEILGELPSNSQNYNVDVAALSSETELEIVNDETTESNHSTDITNDLITENQNVQPTNPAINKKRKNYTQEYFKSKINYHKMKEIEREQRNTRHKEKMELENKKLEIEQKKVNILQELLVYTKRNDKN</sequence>
<dbReference type="PANTHER" id="PTHR21654:SF84">
    <property type="entry name" value="SI:DKEY-66I24.7"/>
    <property type="match status" value="1"/>
</dbReference>
<dbReference type="GO" id="GO:0003677">
    <property type="term" value="F:DNA binding"/>
    <property type="evidence" value="ECO:0007669"/>
    <property type="project" value="UniProtKB-KW"/>
</dbReference>
<organism evidence="8 9">
    <name type="scientific">Psylliodes chrysocephalus</name>
    <dbReference type="NCBI Taxonomy" id="3402493"/>
    <lineage>
        <taxon>Eukaryota</taxon>
        <taxon>Metazoa</taxon>
        <taxon>Ecdysozoa</taxon>
        <taxon>Arthropoda</taxon>
        <taxon>Hexapoda</taxon>
        <taxon>Insecta</taxon>
        <taxon>Pterygota</taxon>
        <taxon>Neoptera</taxon>
        <taxon>Endopterygota</taxon>
        <taxon>Coleoptera</taxon>
        <taxon>Polyphaga</taxon>
        <taxon>Cucujiformia</taxon>
        <taxon>Chrysomeloidea</taxon>
        <taxon>Chrysomelidae</taxon>
        <taxon>Galerucinae</taxon>
        <taxon>Alticini</taxon>
        <taxon>Psylliodes</taxon>
    </lineage>
</organism>
<keyword evidence="4" id="KW-0804">Transcription</keyword>
<keyword evidence="9" id="KW-1185">Reference proteome</keyword>
<evidence type="ECO:0000256" key="6">
    <source>
        <dbReference type="SAM" id="Coils"/>
    </source>
</evidence>
<keyword evidence="5" id="KW-0539">Nucleus</keyword>
<comment type="subcellular location">
    <subcellularLocation>
        <location evidence="1">Nucleus</location>
    </subcellularLocation>
</comment>
<name>A0A9P0CNP3_9CUCU</name>